<reference evidence="3" key="1">
    <citation type="submission" date="2016-03" db="EMBL/GenBank/DDBJ databases">
        <authorList>
            <person name="Ploux O."/>
        </authorList>
    </citation>
    <scope>NUCLEOTIDE SEQUENCE</scope>
    <source>
        <strain evidence="3">UC10</strain>
    </source>
</reference>
<protein>
    <recommendedName>
        <fullName evidence="2">4Fe-4S Wbl-type domain-containing protein</fullName>
    </recommendedName>
</protein>
<dbReference type="EMBL" id="FLQS01000036">
    <property type="protein sequence ID" value="SBS77292.1"/>
    <property type="molecule type" value="Genomic_DNA"/>
</dbReference>
<proteinExistence type="predicted"/>
<feature type="domain" description="4Fe-4S Wbl-type" evidence="2">
    <location>
        <begin position="41"/>
        <end position="109"/>
    </location>
</feature>
<name>A0A1Y5PF45_9MYCO</name>
<organism evidence="3">
    <name type="scientific">uncultured Mycobacterium sp</name>
    <dbReference type="NCBI Taxonomy" id="171292"/>
    <lineage>
        <taxon>Bacteria</taxon>
        <taxon>Bacillati</taxon>
        <taxon>Actinomycetota</taxon>
        <taxon>Actinomycetes</taxon>
        <taxon>Mycobacteriales</taxon>
        <taxon>Mycobacteriaceae</taxon>
        <taxon>Mycobacterium</taxon>
        <taxon>environmental samples</taxon>
    </lineage>
</organism>
<sequence length="204" mass="21745">MTTDPNAHKRMARIWHTRSASDLMASWLTAIATAPKLIDAGCRGSTDFDVDHDCDGEPPEAREDRLRRAVAACNACPALDACTAWFDGLSPRQRPTGVVAGRVVERPGASPITLAERATRPRIASQTQAWLAKYLSEHGPTGPKDVLAAAEAAGLQRRSVRLAAGVLGVTRPGGRSMRWDLPRPVQPDGATGIATQPEGEQHAG</sequence>
<evidence type="ECO:0000256" key="1">
    <source>
        <dbReference type="SAM" id="MobiDB-lite"/>
    </source>
</evidence>
<dbReference type="InterPro" id="IPR034768">
    <property type="entry name" value="4FE4S_WBL"/>
</dbReference>
<dbReference type="PROSITE" id="PS51674">
    <property type="entry name" value="4FE4S_WBL"/>
    <property type="match status" value="1"/>
</dbReference>
<feature type="region of interest" description="Disordered" evidence="1">
    <location>
        <begin position="175"/>
        <end position="204"/>
    </location>
</feature>
<evidence type="ECO:0000313" key="3">
    <source>
        <dbReference type="EMBL" id="SBS77292.1"/>
    </source>
</evidence>
<dbReference type="AlphaFoldDB" id="A0A1Y5PF45"/>
<evidence type="ECO:0000259" key="2">
    <source>
        <dbReference type="PROSITE" id="PS51674"/>
    </source>
</evidence>
<gene>
    <name evidence="3" type="ORF">MHPYR_410002</name>
</gene>
<accession>A0A1Y5PF45</accession>